<dbReference type="RefSeq" id="WP_277731136.1">
    <property type="nucleotide sequence ID" value="NZ_CP120733.1"/>
</dbReference>
<dbReference type="SUPFAM" id="SSF109604">
    <property type="entry name" value="HD-domain/PDEase-like"/>
    <property type="match status" value="1"/>
</dbReference>
<dbReference type="PROSITE" id="PS51831">
    <property type="entry name" value="HD"/>
    <property type="match status" value="1"/>
</dbReference>
<evidence type="ECO:0000259" key="1">
    <source>
        <dbReference type="PROSITE" id="PS51831"/>
    </source>
</evidence>
<dbReference type="EMBL" id="CP120733">
    <property type="protein sequence ID" value="WFD09214.1"/>
    <property type="molecule type" value="Genomic_DNA"/>
</dbReference>
<gene>
    <name evidence="3" type="ORF">P4S50_12555</name>
</gene>
<keyword evidence="4" id="KW-1185">Reference proteome</keyword>
<feature type="domain" description="HD" evidence="1">
    <location>
        <begin position="137"/>
        <end position="260"/>
    </location>
</feature>
<dbReference type="Pfam" id="PF13487">
    <property type="entry name" value="HD_5"/>
    <property type="match status" value="1"/>
</dbReference>
<name>A0ABY8EC93_9FIRM</name>
<dbReference type="InterPro" id="IPR006674">
    <property type="entry name" value="HD_domain"/>
</dbReference>
<reference evidence="3 4" key="1">
    <citation type="submission" date="2023-03" db="EMBL/GenBank/DDBJ databases">
        <title>Complete genome sequence of Tepidibacter sp. SWIR-1, isolated from a deep-sea hydrothermal vent.</title>
        <authorList>
            <person name="Li X."/>
        </authorList>
    </citation>
    <scope>NUCLEOTIDE SEQUENCE [LARGE SCALE GENOMIC DNA]</scope>
    <source>
        <strain evidence="3 4">SWIR-1</strain>
    </source>
</reference>
<dbReference type="Gene3D" id="1.10.3210.10">
    <property type="entry name" value="Hypothetical protein af1432"/>
    <property type="match status" value="1"/>
</dbReference>
<dbReference type="Proteomes" id="UP001222800">
    <property type="component" value="Chromosome"/>
</dbReference>
<proteinExistence type="predicted"/>
<protein>
    <submittedName>
        <fullName evidence="3">HD-GYP domain-containing protein</fullName>
    </submittedName>
</protein>
<dbReference type="CDD" id="cd00077">
    <property type="entry name" value="HDc"/>
    <property type="match status" value="1"/>
</dbReference>
<feature type="domain" description="HD-GYP" evidence="2">
    <location>
        <begin position="115"/>
        <end position="311"/>
    </location>
</feature>
<evidence type="ECO:0000313" key="4">
    <source>
        <dbReference type="Proteomes" id="UP001222800"/>
    </source>
</evidence>
<accession>A0ABY8EC93</accession>
<dbReference type="SMART" id="SM00471">
    <property type="entry name" value="HDc"/>
    <property type="match status" value="1"/>
</dbReference>
<evidence type="ECO:0000259" key="2">
    <source>
        <dbReference type="PROSITE" id="PS51832"/>
    </source>
</evidence>
<dbReference type="PANTHER" id="PTHR43155:SF2">
    <property type="entry name" value="CYCLIC DI-GMP PHOSPHODIESTERASE PA4108"/>
    <property type="match status" value="1"/>
</dbReference>
<dbReference type="PANTHER" id="PTHR43155">
    <property type="entry name" value="CYCLIC DI-GMP PHOSPHODIESTERASE PA4108-RELATED"/>
    <property type="match status" value="1"/>
</dbReference>
<organism evidence="3 4">
    <name type="scientific">Tepidibacter hydrothermalis</name>
    <dbReference type="NCBI Taxonomy" id="3036126"/>
    <lineage>
        <taxon>Bacteria</taxon>
        <taxon>Bacillati</taxon>
        <taxon>Bacillota</taxon>
        <taxon>Clostridia</taxon>
        <taxon>Peptostreptococcales</taxon>
        <taxon>Peptostreptococcaceae</taxon>
        <taxon>Tepidibacter</taxon>
    </lineage>
</organism>
<sequence length="356" mass="40901">MKRELVIGIDKLKMGMILAQDIINKNGICLLSEGFEFNEMEKIKNMLFSHNIHNLKVIIEEGIDDIYTKEYFEVYDFRKDMNNLLDGLKKDFYCIEAGQEIKKDDFEKTIENAINSCNGNLNLFKLINKIKDMDDYIYMHSMTVALISYQIGKWMNLSEDELKELTLAAILSDLGKVKVSKDIIGKSQTLTKEEYEEIKKHCILGYNMVKDACGINNKIKRAVLEHHEKIDGSGYPRGKKGEEISVYAKIIAIADVYSALTSKRPYRDRNTPFESIKILEEQFLSKLDTKILYLFLKKIAGEYLGSKVILNNGINAKIIFIPSQNICRPLVEIENTGEIVDLSSNQNSKLYIKEFI</sequence>
<dbReference type="InterPro" id="IPR037522">
    <property type="entry name" value="HD_GYP_dom"/>
</dbReference>
<evidence type="ECO:0000313" key="3">
    <source>
        <dbReference type="EMBL" id="WFD09214.1"/>
    </source>
</evidence>
<dbReference type="InterPro" id="IPR003607">
    <property type="entry name" value="HD/PDEase_dom"/>
</dbReference>
<dbReference type="PROSITE" id="PS51832">
    <property type="entry name" value="HD_GYP"/>
    <property type="match status" value="1"/>
</dbReference>